<evidence type="ECO:0000313" key="2">
    <source>
        <dbReference type="EMBL" id="RDV15880.1"/>
    </source>
</evidence>
<dbReference type="EMBL" id="QRGR01000007">
    <property type="protein sequence ID" value="RDV15880.1"/>
    <property type="molecule type" value="Genomic_DNA"/>
</dbReference>
<comment type="caution">
    <text evidence="2">The sequence shown here is derived from an EMBL/GenBank/DDBJ whole genome shotgun (WGS) entry which is preliminary data.</text>
</comment>
<dbReference type="OrthoDB" id="893763at2"/>
<gene>
    <name evidence="2" type="ORF">DXT99_07770</name>
</gene>
<keyword evidence="1" id="KW-0812">Transmembrane</keyword>
<organism evidence="2 3">
    <name type="scientific">Pontibacter diazotrophicus</name>
    <dbReference type="NCBI Taxonomy" id="1400979"/>
    <lineage>
        <taxon>Bacteria</taxon>
        <taxon>Pseudomonadati</taxon>
        <taxon>Bacteroidota</taxon>
        <taxon>Cytophagia</taxon>
        <taxon>Cytophagales</taxon>
        <taxon>Hymenobacteraceae</taxon>
        <taxon>Pontibacter</taxon>
    </lineage>
</organism>
<name>A0A3D8LEQ6_9BACT</name>
<protein>
    <submittedName>
        <fullName evidence="2">Uncharacterized protein</fullName>
    </submittedName>
</protein>
<reference evidence="3" key="1">
    <citation type="submission" date="2018-08" db="EMBL/GenBank/DDBJ databases">
        <authorList>
            <person name="Liu Z.-W."/>
            <person name="Du Z.-J."/>
        </authorList>
    </citation>
    <scope>NUCLEOTIDE SEQUENCE [LARGE SCALE GENOMIC DNA]</scope>
    <source>
        <strain evidence="3">H4X</strain>
    </source>
</reference>
<dbReference type="AlphaFoldDB" id="A0A3D8LEQ6"/>
<evidence type="ECO:0000256" key="1">
    <source>
        <dbReference type="SAM" id="Phobius"/>
    </source>
</evidence>
<feature type="transmembrane region" description="Helical" evidence="1">
    <location>
        <begin position="56"/>
        <end position="74"/>
    </location>
</feature>
<keyword evidence="1" id="KW-1133">Transmembrane helix</keyword>
<proteinExistence type="predicted"/>
<dbReference type="Proteomes" id="UP000256708">
    <property type="component" value="Unassembled WGS sequence"/>
</dbReference>
<evidence type="ECO:0000313" key="3">
    <source>
        <dbReference type="Proteomes" id="UP000256708"/>
    </source>
</evidence>
<accession>A0A3D8LEQ6</accession>
<keyword evidence="3" id="KW-1185">Reference proteome</keyword>
<sequence>MRKDMKLNDIPKRNVHQVPEGYFDRLPMQIMERTARREQVTATAWYASLWRPVRHAMAPLILLLMFVGIYFFNIQQNQQQEMVTTVASLSDEEIMVYLDTYAQVETADFEEHSLADQDLAVEFLNVSSTTAEEELEYYKINDLDY</sequence>
<keyword evidence="1" id="KW-0472">Membrane</keyword>